<dbReference type="InterPro" id="IPR038765">
    <property type="entry name" value="Papain-like_cys_pep_sf"/>
</dbReference>
<accession>A0A2S9GWH0</accession>
<name>A0A2S9GWH0_9BURK</name>
<dbReference type="Gene3D" id="3.90.1720.10">
    <property type="entry name" value="endopeptidase domain like (from Nostoc punctiforme)"/>
    <property type="match status" value="1"/>
</dbReference>
<dbReference type="RefSeq" id="WP_105532947.1">
    <property type="nucleotide sequence ID" value="NZ_PUGF01000016.1"/>
</dbReference>
<feature type="transmembrane region" description="Helical" evidence="1">
    <location>
        <begin position="52"/>
        <end position="72"/>
    </location>
</feature>
<comment type="caution">
    <text evidence="2">The sequence shown here is derived from an EMBL/GenBank/DDBJ whole genome shotgun (WGS) entry which is preliminary data.</text>
</comment>
<keyword evidence="1" id="KW-1133">Transmembrane helix</keyword>
<keyword evidence="3" id="KW-1185">Reference proteome</keyword>
<keyword evidence="1" id="KW-0812">Transmembrane</keyword>
<gene>
    <name evidence="2" type="ORF">S2091_3199</name>
</gene>
<proteinExistence type="predicted"/>
<dbReference type="EMBL" id="PUGF01000016">
    <property type="protein sequence ID" value="PRC92064.1"/>
    <property type="molecule type" value="Genomic_DNA"/>
</dbReference>
<evidence type="ECO:0000256" key="1">
    <source>
        <dbReference type="SAM" id="Phobius"/>
    </source>
</evidence>
<evidence type="ECO:0000313" key="2">
    <source>
        <dbReference type="EMBL" id="PRC92064.1"/>
    </source>
</evidence>
<keyword evidence="1" id="KW-0472">Membrane</keyword>
<dbReference type="SUPFAM" id="SSF54001">
    <property type="entry name" value="Cysteine proteinases"/>
    <property type="match status" value="1"/>
</dbReference>
<dbReference type="AlphaFoldDB" id="A0A2S9GWH0"/>
<feature type="transmembrane region" description="Helical" evidence="1">
    <location>
        <begin position="16"/>
        <end position="40"/>
    </location>
</feature>
<organism evidence="2 3">
    <name type="scientific">Solimicrobium silvestre</name>
    <dbReference type="NCBI Taxonomy" id="2099400"/>
    <lineage>
        <taxon>Bacteria</taxon>
        <taxon>Pseudomonadati</taxon>
        <taxon>Pseudomonadota</taxon>
        <taxon>Betaproteobacteria</taxon>
        <taxon>Burkholderiales</taxon>
        <taxon>Oxalobacteraceae</taxon>
        <taxon>Solimicrobium</taxon>
    </lineage>
</organism>
<dbReference type="OrthoDB" id="195541at2"/>
<evidence type="ECO:0000313" key="3">
    <source>
        <dbReference type="Proteomes" id="UP000237839"/>
    </source>
</evidence>
<evidence type="ECO:0008006" key="4">
    <source>
        <dbReference type="Google" id="ProtNLM"/>
    </source>
</evidence>
<sequence>MKFFWISLLALLRPIYFFYSFCCLFLPIFILYGAGSIFYPSYLPLPVSVIKLGIQVMLGGFVVVMLVIPILVQLRKSKDDSDPFQSAFMSWFATLRWYWNTTPGPMAKVGLPSGYLVENPMSYRLTAQDMREILSRIQPGDILLRAYDGYMDGDFIRLSSLCSKNGYHPGWFTHVAMYAGPLNENDRANVPAHFRNNKKYFQEGPQMIIHSMAMGVHTEDILTWFRCDYLVVLRLKPDLTMTHKVELPQPRHRKHSASELTSQKIKDELRKGAPINHDEVIQNAKLSALEKIGEPYDFECVETNKFDRFSCAELIYYCFRSAHDALGLFPQLHALYPLGKLNRHWSIMGRSTVTPDDFYGLAKAQHLDVIWIDEISKKNA</sequence>
<reference evidence="2 3" key="1">
    <citation type="submission" date="2018-02" db="EMBL/GenBank/DDBJ databases">
        <title>Solimicrobium silvestre gen. nov., sp. nov., isolated from alpine forest soil.</title>
        <authorList>
            <person name="Margesin R."/>
            <person name="Albuquerque L."/>
            <person name="Zhang D.-C."/>
            <person name="Froufe H.J.C."/>
            <person name="Severino R."/>
            <person name="Roxo I."/>
            <person name="Egas C."/>
            <person name="Da Costa M.S."/>
        </authorList>
    </citation>
    <scope>NUCLEOTIDE SEQUENCE [LARGE SCALE GENOMIC DNA]</scope>
    <source>
        <strain evidence="2 3">S20-91</strain>
    </source>
</reference>
<dbReference type="Proteomes" id="UP000237839">
    <property type="component" value="Unassembled WGS sequence"/>
</dbReference>
<protein>
    <recommendedName>
        <fullName evidence="4">Permuted papain-like amidase enzyme, YaeF/YiiX, C92 family</fullName>
    </recommendedName>
</protein>